<evidence type="ECO:0000256" key="6">
    <source>
        <dbReference type="ARBA" id="ARBA00059664"/>
    </source>
</evidence>
<dbReference type="Proteomes" id="UP001309876">
    <property type="component" value="Unassembled WGS sequence"/>
</dbReference>
<dbReference type="GO" id="GO:0016042">
    <property type="term" value="P:lipid catabolic process"/>
    <property type="evidence" value="ECO:0007669"/>
    <property type="project" value="UniProtKB-KW"/>
</dbReference>
<evidence type="ECO:0000256" key="5">
    <source>
        <dbReference type="ARBA" id="ARBA00023224"/>
    </source>
</evidence>
<keyword evidence="4 7" id="KW-0443">Lipid metabolism</keyword>
<dbReference type="InterPro" id="IPR001711">
    <property type="entry name" value="PLipase_C_Pinositol-sp_Y"/>
</dbReference>
<keyword evidence="2 7" id="KW-0378">Hydrolase</keyword>
<keyword evidence="5" id="KW-0807">Transducer</keyword>
<dbReference type="PANTHER" id="PTHR10336:SF169">
    <property type="entry name" value="PHOSPHOINOSITIDE PHOSPHOLIPASE C"/>
    <property type="match status" value="1"/>
</dbReference>
<evidence type="ECO:0000256" key="4">
    <source>
        <dbReference type="ARBA" id="ARBA00023098"/>
    </source>
</evidence>
<evidence type="ECO:0000313" key="11">
    <source>
        <dbReference type="Proteomes" id="UP001309876"/>
    </source>
</evidence>
<dbReference type="SUPFAM" id="SSF51695">
    <property type="entry name" value="PLC-like phosphodiesterases"/>
    <property type="match status" value="1"/>
</dbReference>
<evidence type="ECO:0000256" key="8">
    <source>
        <dbReference type="SAM" id="MobiDB-lite"/>
    </source>
</evidence>
<dbReference type="FunFam" id="3.20.20.190:FF:000039">
    <property type="entry name" value="Phosphoinositide phospholipase C"/>
    <property type="match status" value="1"/>
</dbReference>
<dbReference type="InterPro" id="IPR017946">
    <property type="entry name" value="PLC-like_Pdiesterase_TIM-brl"/>
</dbReference>
<dbReference type="GO" id="GO:0051209">
    <property type="term" value="P:release of sequestered calcium ion into cytosol"/>
    <property type="evidence" value="ECO:0007669"/>
    <property type="project" value="TreeGrafter"/>
</dbReference>
<dbReference type="InterPro" id="IPR000909">
    <property type="entry name" value="PLipase_C_PInositol-sp_X_dom"/>
</dbReference>
<feature type="domain" description="PI-PLC Y-box" evidence="9">
    <location>
        <begin position="309"/>
        <end position="427"/>
    </location>
</feature>
<sequence length="582" mass="64785">MAGLASRLAKLSPFASSKDPADDDDVGESTDLSSMAGGGHTARETQLTHQLRVGQALRSFLVRENVLTEAQAGFENPDELSDPLRSLLDRPHVQVPPKLTDRSHPLPDYFVSSSHNTYLSAHQLYGSSTADSYKATLRAGARCVEIDAWDGSDEDEPKVTHGYTLTSNIPFRSVCETIRDVVDEETLQQEDVPGYRAAPILLSLENHCGAHGQKRLADIMKEVFGHRLLSKAVRDKGTEEQQGTGGHVTLAELENKIAVIVEYHFPGEPEDDDDDSDSSSDEDEEQKRARKDYKEKKQTAPATVIVPELAELGVYAQSVKPPNNAWFEVGILQNSPHHPLINVSETGLAAHMPAHNSKIVDHNAEHLMRVYPKGTRISSDNLHPVIYWGIGAQVCALNWQTFGASMQLNEALFSGTDGYVLKPKSLRQGGTLAVNYRRKKLRLHVAGASGIPIPGTRNVDDLKPYLTCTLVHPTEPETKKKTSPYKQHKLNPFRKEESPLPSDPLWDEVLEWEYPDNDLTFLRLLVKSDDSFARNPIFVVSAVRLLYVQQGWVFIRMLDLKGHETKCCLLVKFEIIDVDEHA</sequence>
<dbReference type="EC" id="3.1.4.11" evidence="7"/>
<feature type="region of interest" description="Disordered" evidence="8">
    <location>
        <begin position="266"/>
        <end position="300"/>
    </location>
</feature>
<dbReference type="Gene3D" id="2.60.40.150">
    <property type="entry name" value="C2 domain"/>
    <property type="match status" value="1"/>
</dbReference>
<dbReference type="GO" id="GO:0048015">
    <property type="term" value="P:phosphatidylinositol-mediated signaling"/>
    <property type="evidence" value="ECO:0007669"/>
    <property type="project" value="TreeGrafter"/>
</dbReference>
<reference evidence="10 11" key="1">
    <citation type="submission" date="2023-08" db="EMBL/GenBank/DDBJ databases">
        <title>Black Yeasts Isolated from many extreme environments.</title>
        <authorList>
            <person name="Coleine C."/>
            <person name="Stajich J.E."/>
            <person name="Selbmann L."/>
        </authorList>
    </citation>
    <scope>NUCLEOTIDE SEQUENCE [LARGE SCALE GENOMIC DNA]</scope>
    <source>
        <strain evidence="10 11">CCFEE 5910</strain>
    </source>
</reference>
<protein>
    <recommendedName>
        <fullName evidence="7">Phosphoinositide phospholipase C</fullName>
        <ecNumber evidence="7">3.1.4.11</ecNumber>
    </recommendedName>
</protein>
<evidence type="ECO:0000313" key="10">
    <source>
        <dbReference type="EMBL" id="KAK5086364.1"/>
    </source>
</evidence>
<dbReference type="CDD" id="cd08598">
    <property type="entry name" value="PI-PLC1c_yeast"/>
    <property type="match status" value="1"/>
</dbReference>
<dbReference type="Pfam" id="PF00387">
    <property type="entry name" value="PI-PLC-Y"/>
    <property type="match status" value="1"/>
</dbReference>
<dbReference type="Pfam" id="PF00388">
    <property type="entry name" value="PI-PLC-X"/>
    <property type="match status" value="1"/>
</dbReference>
<evidence type="ECO:0000256" key="1">
    <source>
        <dbReference type="ARBA" id="ARBA00001195"/>
    </source>
</evidence>
<dbReference type="InterPro" id="IPR035892">
    <property type="entry name" value="C2_domain_sf"/>
</dbReference>
<dbReference type="SMART" id="SM00148">
    <property type="entry name" value="PLCXc"/>
    <property type="match status" value="1"/>
</dbReference>
<dbReference type="GO" id="GO:0004435">
    <property type="term" value="F:phosphatidylinositol-4,5-bisphosphate phospholipase C activity"/>
    <property type="evidence" value="ECO:0007669"/>
    <property type="project" value="UniProtKB-EC"/>
</dbReference>
<comment type="catalytic activity">
    <reaction evidence="1 7">
        <text>a 1,2-diacyl-sn-glycero-3-phospho-(1D-myo-inositol-4,5-bisphosphate) + H2O = 1D-myo-inositol 1,4,5-trisphosphate + a 1,2-diacyl-sn-glycerol + H(+)</text>
        <dbReference type="Rhea" id="RHEA:33179"/>
        <dbReference type="ChEBI" id="CHEBI:15377"/>
        <dbReference type="ChEBI" id="CHEBI:15378"/>
        <dbReference type="ChEBI" id="CHEBI:17815"/>
        <dbReference type="ChEBI" id="CHEBI:58456"/>
        <dbReference type="ChEBI" id="CHEBI:203600"/>
        <dbReference type="EC" id="3.1.4.11"/>
    </reaction>
</comment>
<dbReference type="PRINTS" id="PR00390">
    <property type="entry name" value="PHPHLIPASEC"/>
</dbReference>
<dbReference type="PROSITE" id="PS50008">
    <property type="entry name" value="PIPLC_Y_DOMAIN"/>
    <property type="match status" value="1"/>
</dbReference>
<organism evidence="10 11">
    <name type="scientific">Lithohypha guttulata</name>
    <dbReference type="NCBI Taxonomy" id="1690604"/>
    <lineage>
        <taxon>Eukaryota</taxon>
        <taxon>Fungi</taxon>
        <taxon>Dikarya</taxon>
        <taxon>Ascomycota</taxon>
        <taxon>Pezizomycotina</taxon>
        <taxon>Eurotiomycetes</taxon>
        <taxon>Chaetothyriomycetidae</taxon>
        <taxon>Chaetothyriales</taxon>
        <taxon>Trichomeriaceae</taxon>
        <taxon>Lithohypha</taxon>
    </lineage>
</organism>
<gene>
    <name evidence="10" type="ORF">LTR05_003532</name>
</gene>
<evidence type="ECO:0000256" key="7">
    <source>
        <dbReference type="RuleBase" id="RU361133"/>
    </source>
</evidence>
<keyword evidence="11" id="KW-1185">Reference proteome</keyword>
<dbReference type="InterPro" id="IPR001192">
    <property type="entry name" value="PI-PLC_fam"/>
</dbReference>
<proteinExistence type="predicted"/>
<keyword evidence="3 7" id="KW-0442">Lipid degradation</keyword>
<accession>A0AAN7T1D9</accession>
<evidence type="ECO:0000256" key="3">
    <source>
        <dbReference type="ARBA" id="ARBA00022963"/>
    </source>
</evidence>
<dbReference type="PROSITE" id="PS50007">
    <property type="entry name" value="PIPLC_X_DOMAIN"/>
    <property type="match status" value="1"/>
</dbReference>
<dbReference type="Gene3D" id="3.20.20.190">
    <property type="entry name" value="Phosphatidylinositol (PI) phosphodiesterase"/>
    <property type="match status" value="1"/>
</dbReference>
<dbReference type="EMBL" id="JAVRRJ010000003">
    <property type="protein sequence ID" value="KAK5086364.1"/>
    <property type="molecule type" value="Genomic_DNA"/>
</dbReference>
<dbReference type="SUPFAM" id="SSF49562">
    <property type="entry name" value="C2 domain (Calcium/lipid-binding domain, CaLB)"/>
    <property type="match status" value="1"/>
</dbReference>
<evidence type="ECO:0000256" key="2">
    <source>
        <dbReference type="ARBA" id="ARBA00022801"/>
    </source>
</evidence>
<evidence type="ECO:0000259" key="9">
    <source>
        <dbReference type="PROSITE" id="PS50008"/>
    </source>
</evidence>
<dbReference type="SMART" id="SM00149">
    <property type="entry name" value="PLCYc"/>
    <property type="match status" value="1"/>
</dbReference>
<comment type="function">
    <text evidence="6">The production of the second messenger molecules diacylglycerol (DAG) and inositol 1,4,5-trisphosphate (IP3) is mediated by activated phosphatidylinositol-specific phospholipase C enzymes.</text>
</comment>
<comment type="caution">
    <text evidence="10">The sequence shown here is derived from an EMBL/GenBank/DDBJ whole genome shotgun (WGS) entry which is preliminary data.</text>
</comment>
<feature type="region of interest" description="Disordered" evidence="8">
    <location>
        <begin position="1"/>
        <end position="43"/>
    </location>
</feature>
<feature type="compositionally biased region" description="Acidic residues" evidence="8">
    <location>
        <begin position="268"/>
        <end position="284"/>
    </location>
</feature>
<name>A0AAN7T1D9_9EURO</name>
<dbReference type="PANTHER" id="PTHR10336">
    <property type="entry name" value="PHOSPHOINOSITIDE-SPECIFIC PHOSPHOLIPASE C FAMILY PROTEIN"/>
    <property type="match status" value="1"/>
</dbReference>
<dbReference type="AlphaFoldDB" id="A0AAN7T1D9"/>